<reference evidence="1" key="1">
    <citation type="journal article" date="2011" name="Plant Physiol.">
        <title>Comprehensive sequence analysis of 24,783 barley full-length cDNAs derived from 12 clone libraries.</title>
        <authorList>
            <person name="Matsumoto T."/>
            <person name="Tanaka T."/>
            <person name="Sakai H."/>
            <person name="Amano N."/>
            <person name="Kanamori H."/>
            <person name="Kurita K."/>
            <person name="Kikuta A."/>
            <person name="Kamiya K."/>
            <person name="Yamamoto M."/>
            <person name="Ikawa H."/>
            <person name="Fujii N."/>
            <person name="Hori K."/>
            <person name="Itoh T."/>
            <person name="Sato K."/>
        </authorList>
    </citation>
    <scope>NUCLEOTIDE SEQUENCE</scope>
    <source>
        <tissue evidence="1">Shoot and root</tissue>
    </source>
</reference>
<name>F2E624_HORVV</name>
<dbReference type="AlphaFoldDB" id="F2E624"/>
<organism evidence="1">
    <name type="scientific">Hordeum vulgare subsp. vulgare</name>
    <name type="common">Domesticated barley</name>
    <dbReference type="NCBI Taxonomy" id="112509"/>
    <lineage>
        <taxon>Eukaryota</taxon>
        <taxon>Viridiplantae</taxon>
        <taxon>Streptophyta</taxon>
        <taxon>Embryophyta</taxon>
        <taxon>Tracheophyta</taxon>
        <taxon>Spermatophyta</taxon>
        <taxon>Magnoliopsida</taxon>
        <taxon>Liliopsida</taxon>
        <taxon>Poales</taxon>
        <taxon>Poaceae</taxon>
        <taxon>BOP clade</taxon>
        <taxon>Pooideae</taxon>
        <taxon>Triticodae</taxon>
        <taxon>Triticeae</taxon>
        <taxon>Hordeinae</taxon>
        <taxon>Hordeum</taxon>
    </lineage>
</organism>
<sequence length="75" mass="8644">MIDRNFGPPLSVITIKAILTKVVGEISMRTITAAIRQQCLEGHSENRDKMLAFFLTCESRLKRSTQQEWNRVIDH</sequence>
<protein>
    <submittedName>
        <fullName evidence="1">Predicted protein</fullName>
    </submittedName>
</protein>
<proteinExistence type="evidence at transcript level"/>
<accession>F2E624</accession>
<evidence type="ECO:0000313" key="1">
    <source>
        <dbReference type="EMBL" id="BAK02796.1"/>
    </source>
</evidence>
<dbReference type="EMBL" id="AK371598">
    <property type="protein sequence ID" value="BAK02796.1"/>
    <property type="molecule type" value="mRNA"/>
</dbReference>